<accession>A0A0R2D7U3</accession>
<organism evidence="1 2">
    <name type="scientific">Loigolactobacillus rennini DSM 20253</name>
    <dbReference type="NCBI Taxonomy" id="1423796"/>
    <lineage>
        <taxon>Bacteria</taxon>
        <taxon>Bacillati</taxon>
        <taxon>Bacillota</taxon>
        <taxon>Bacilli</taxon>
        <taxon>Lactobacillales</taxon>
        <taxon>Lactobacillaceae</taxon>
        <taxon>Loigolactobacillus</taxon>
    </lineage>
</organism>
<evidence type="ECO:0000313" key="2">
    <source>
        <dbReference type="Proteomes" id="UP000051638"/>
    </source>
</evidence>
<dbReference type="Proteomes" id="UP000051638">
    <property type="component" value="Unassembled WGS sequence"/>
</dbReference>
<dbReference type="InterPro" id="IPR027417">
    <property type="entry name" value="P-loop_NTPase"/>
</dbReference>
<protein>
    <recommendedName>
        <fullName evidence="3">AAA+ ATPase domain-containing protein</fullName>
    </recommendedName>
</protein>
<evidence type="ECO:0008006" key="3">
    <source>
        <dbReference type="Google" id="ProtNLM"/>
    </source>
</evidence>
<comment type="caution">
    <text evidence="1">The sequence shown here is derived from an EMBL/GenBank/DDBJ whole genome shotgun (WGS) entry which is preliminary data.</text>
</comment>
<dbReference type="Pfam" id="PF03266">
    <property type="entry name" value="NTPase_1"/>
    <property type="match status" value="1"/>
</dbReference>
<keyword evidence="2" id="KW-1185">Reference proteome</keyword>
<reference evidence="1 2" key="1">
    <citation type="journal article" date="2015" name="Genome Announc.">
        <title>Expanding the biotechnology potential of lactobacilli through comparative genomics of 213 strains and associated genera.</title>
        <authorList>
            <person name="Sun Z."/>
            <person name="Harris H.M."/>
            <person name="McCann A."/>
            <person name="Guo C."/>
            <person name="Argimon S."/>
            <person name="Zhang W."/>
            <person name="Yang X."/>
            <person name="Jeffery I.B."/>
            <person name="Cooney J.C."/>
            <person name="Kagawa T.F."/>
            <person name="Liu W."/>
            <person name="Song Y."/>
            <person name="Salvetti E."/>
            <person name="Wrobel A."/>
            <person name="Rasinkangas P."/>
            <person name="Parkhill J."/>
            <person name="Rea M.C."/>
            <person name="O'Sullivan O."/>
            <person name="Ritari J."/>
            <person name="Douillard F.P."/>
            <person name="Paul Ross R."/>
            <person name="Yang R."/>
            <person name="Briner A.E."/>
            <person name="Felis G.E."/>
            <person name="de Vos W.M."/>
            <person name="Barrangou R."/>
            <person name="Klaenhammer T.R."/>
            <person name="Caufield P.W."/>
            <person name="Cui Y."/>
            <person name="Zhang H."/>
            <person name="O'Toole P.W."/>
        </authorList>
    </citation>
    <scope>NUCLEOTIDE SEQUENCE [LARGE SCALE GENOMIC DNA]</scope>
    <source>
        <strain evidence="1 2">DSM 20253</strain>
    </source>
</reference>
<dbReference type="PATRIC" id="fig|1423796.3.peg.1537"/>
<gene>
    <name evidence="1" type="ORF">FC24_GL001509</name>
</gene>
<dbReference type="SUPFAM" id="SSF52540">
    <property type="entry name" value="P-loop containing nucleoside triphosphate hydrolases"/>
    <property type="match status" value="1"/>
</dbReference>
<dbReference type="InterPro" id="IPR004948">
    <property type="entry name" value="Nuc-triphosphatase_THEP1"/>
</dbReference>
<sequence length="186" mass="20811">MPILLLSGPANVGKTTLIKQALIEKQLQPAGIFSQPIAGVGFALYPAAQLVAPQSQPATHIFIDRRYQPTWIKPQLFANYGVKLLTAARWAPVVLLDEIGGVDLLAPQFYAALLSLLAQPIKIIGVIKSTTNYRKQKQRQHFDVTRQRHALWQQVQRQRGQIVTVNQNQTAVYQQLSQFLTATNNF</sequence>
<dbReference type="RefSeq" id="WP_057872930.1">
    <property type="nucleotide sequence ID" value="NZ_AYYI01000004.1"/>
</dbReference>
<dbReference type="STRING" id="1423796.FC24_GL001509"/>
<evidence type="ECO:0000313" key="1">
    <source>
        <dbReference type="EMBL" id="KRM99965.1"/>
    </source>
</evidence>
<dbReference type="GO" id="GO:0017111">
    <property type="term" value="F:ribonucleoside triphosphate phosphatase activity"/>
    <property type="evidence" value="ECO:0007669"/>
    <property type="project" value="InterPro"/>
</dbReference>
<name>A0A0R2D7U3_9LACO</name>
<dbReference type="Gene3D" id="3.40.50.300">
    <property type="entry name" value="P-loop containing nucleotide triphosphate hydrolases"/>
    <property type="match status" value="1"/>
</dbReference>
<dbReference type="EMBL" id="AYYI01000004">
    <property type="protein sequence ID" value="KRM99965.1"/>
    <property type="molecule type" value="Genomic_DNA"/>
</dbReference>
<dbReference type="AlphaFoldDB" id="A0A0R2D7U3"/>
<proteinExistence type="predicted"/>